<dbReference type="SUPFAM" id="SSF50494">
    <property type="entry name" value="Trypsin-like serine proteases"/>
    <property type="match status" value="1"/>
</dbReference>
<dbReference type="PANTHER" id="PTHR24276">
    <property type="entry name" value="POLYSERASE-RELATED"/>
    <property type="match status" value="1"/>
</dbReference>
<dbReference type="eggNOG" id="KOG3627">
    <property type="taxonomic scope" value="Eukaryota"/>
</dbReference>
<dbReference type="OrthoDB" id="60866at2759"/>
<dbReference type="AlphaFoldDB" id="A0A1I8MW48"/>
<sequence>MKSLGILVLAGLLGLAVAQPSGRIVGGLDAYEGQFPHQISLRRSGSHTCGGSIISRNYILTAAHCVVYEDEEGAYHALDASLYTIRAGSVNRLMGGVVKQVVQITVHEDYGNFINDVALLKLESPLIFSNNIAPIPLASAETPVGSPIGISGWGRLKTGGDIPVKLQYNTLESISKLKCFTSIFMSSDALICLAHTSGNGACNGDSGGPATYNGELVGVAGFVVSGCGTSNPDGYAKVFYHVEWIKKHSDL</sequence>
<keyword evidence="6" id="KW-0732">Signal</keyword>
<dbReference type="VEuPathDB" id="VectorBase:MDOMA2_011254"/>
<dbReference type="InterPro" id="IPR018114">
    <property type="entry name" value="TRYPSIN_HIS"/>
</dbReference>
<evidence type="ECO:0000256" key="1">
    <source>
        <dbReference type="ARBA" id="ARBA00007664"/>
    </source>
</evidence>
<dbReference type="FunFam" id="2.40.10.10:FF:000034">
    <property type="entry name" value="Eupolytin"/>
    <property type="match status" value="1"/>
</dbReference>
<reference evidence="8" key="1">
    <citation type="submission" date="2020-05" db="UniProtKB">
        <authorList>
            <consortium name="EnsemblMetazoa"/>
        </authorList>
    </citation>
    <scope>IDENTIFICATION</scope>
    <source>
        <strain evidence="8">Aabys</strain>
    </source>
</reference>
<accession>A0A1I8MW48</accession>
<dbReference type="GO" id="GO:0004252">
    <property type="term" value="F:serine-type endopeptidase activity"/>
    <property type="evidence" value="ECO:0007669"/>
    <property type="project" value="InterPro"/>
</dbReference>
<dbReference type="PANTHER" id="PTHR24276:SF91">
    <property type="entry name" value="AT26814P-RELATED"/>
    <property type="match status" value="1"/>
</dbReference>
<feature type="domain" description="Peptidase S1" evidence="7">
    <location>
        <begin position="24"/>
        <end position="250"/>
    </location>
</feature>
<dbReference type="EnsemblMetazoa" id="MDOA009055-RA">
    <property type="protein sequence ID" value="MDOA009055-PA"/>
    <property type="gene ID" value="MDOA009055"/>
</dbReference>
<dbReference type="InterPro" id="IPR001254">
    <property type="entry name" value="Trypsin_dom"/>
</dbReference>
<dbReference type="InterPro" id="IPR009003">
    <property type="entry name" value="Peptidase_S1_PA"/>
</dbReference>
<evidence type="ECO:0000313" key="8">
    <source>
        <dbReference type="EnsemblMetazoa" id="MDOA009055-PA"/>
    </source>
</evidence>
<dbReference type="GeneID" id="101898345"/>
<keyword evidence="3" id="KW-0378">Hydrolase</keyword>
<evidence type="ECO:0000256" key="6">
    <source>
        <dbReference type="SAM" id="SignalP"/>
    </source>
</evidence>
<evidence type="ECO:0000256" key="3">
    <source>
        <dbReference type="ARBA" id="ARBA00022801"/>
    </source>
</evidence>
<evidence type="ECO:0000256" key="2">
    <source>
        <dbReference type="ARBA" id="ARBA00022670"/>
    </source>
</evidence>
<dbReference type="PROSITE" id="PS00134">
    <property type="entry name" value="TRYPSIN_HIS"/>
    <property type="match status" value="1"/>
</dbReference>
<dbReference type="Proteomes" id="UP001652621">
    <property type="component" value="Unplaced"/>
</dbReference>
<dbReference type="PROSITE" id="PS50240">
    <property type="entry name" value="TRYPSIN_DOM"/>
    <property type="match status" value="1"/>
</dbReference>
<evidence type="ECO:0000259" key="7">
    <source>
        <dbReference type="PROSITE" id="PS50240"/>
    </source>
</evidence>
<gene>
    <name evidence="8" type="primary">101898345</name>
    <name evidence="10" type="synonym">LOC101898345</name>
</gene>
<dbReference type="InterPro" id="IPR043504">
    <property type="entry name" value="Peptidase_S1_PA_chymotrypsin"/>
</dbReference>
<keyword evidence="4" id="KW-0720">Serine protease</keyword>
<dbReference type="SMART" id="SM00020">
    <property type="entry name" value="Tryp_SPc"/>
    <property type="match status" value="1"/>
</dbReference>
<dbReference type="InterPro" id="IPR001314">
    <property type="entry name" value="Peptidase_S1A"/>
</dbReference>
<feature type="chain" id="PRO_5044560924" evidence="6">
    <location>
        <begin position="19"/>
        <end position="251"/>
    </location>
</feature>
<evidence type="ECO:0000313" key="9">
    <source>
        <dbReference type="Proteomes" id="UP001652621"/>
    </source>
</evidence>
<dbReference type="RefSeq" id="XP_005191781.1">
    <property type="nucleotide sequence ID" value="XM_005191724.3"/>
</dbReference>
<proteinExistence type="inferred from homology"/>
<dbReference type="InterPro" id="IPR050430">
    <property type="entry name" value="Peptidase_S1"/>
</dbReference>
<dbReference type="VEuPathDB" id="VectorBase:MDOA009055"/>
<keyword evidence="5" id="KW-1015">Disulfide bond</keyword>
<protein>
    <submittedName>
        <fullName evidence="10">Serine protease SP24D</fullName>
    </submittedName>
</protein>
<name>A0A1I8MW48_MUSDO</name>
<dbReference type="KEGG" id="mde:101898345"/>
<organism evidence="8">
    <name type="scientific">Musca domestica</name>
    <name type="common">House fly</name>
    <dbReference type="NCBI Taxonomy" id="7370"/>
    <lineage>
        <taxon>Eukaryota</taxon>
        <taxon>Metazoa</taxon>
        <taxon>Ecdysozoa</taxon>
        <taxon>Arthropoda</taxon>
        <taxon>Hexapoda</taxon>
        <taxon>Insecta</taxon>
        <taxon>Pterygota</taxon>
        <taxon>Neoptera</taxon>
        <taxon>Endopterygota</taxon>
        <taxon>Diptera</taxon>
        <taxon>Brachycera</taxon>
        <taxon>Muscomorpha</taxon>
        <taxon>Muscoidea</taxon>
        <taxon>Muscidae</taxon>
        <taxon>Musca</taxon>
    </lineage>
</organism>
<dbReference type="GO" id="GO:0006508">
    <property type="term" value="P:proteolysis"/>
    <property type="evidence" value="ECO:0007669"/>
    <property type="project" value="UniProtKB-KW"/>
</dbReference>
<feature type="signal peptide" evidence="6">
    <location>
        <begin position="1"/>
        <end position="18"/>
    </location>
</feature>
<dbReference type="Gene3D" id="2.40.10.10">
    <property type="entry name" value="Trypsin-like serine proteases"/>
    <property type="match status" value="1"/>
</dbReference>
<dbReference type="CDD" id="cd00190">
    <property type="entry name" value="Tryp_SPc"/>
    <property type="match status" value="1"/>
</dbReference>
<comment type="similarity">
    <text evidence="1">Belongs to the peptidase S1 family.</text>
</comment>
<evidence type="ECO:0000256" key="5">
    <source>
        <dbReference type="ARBA" id="ARBA00023157"/>
    </source>
</evidence>
<dbReference type="PRINTS" id="PR00722">
    <property type="entry name" value="CHYMOTRYPSIN"/>
</dbReference>
<evidence type="ECO:0000313" key="10">
    <source>
        <dbReference type="RefSeq" id="XP_005191781.1"/>
    </source>
</evidence>
<reference evidence="10" key="2">
    <citation type="submission" date="2025-04" db="UniProtKB">
        <authorList>
            <consortium name="RefSeq"/>
        </authorList>
    </citation>
    <scope>IDENTIFICATION</scope>
    <source>
        <strain evidence="10">Aabys</strain>
    </source>
</reference>
<keyword evidence="9" id="KW-1185">Reference proteome</keyword>
<keyword evidence="2 10" id="KW-0645">Protease</keyword>
<dbReference type="Pfam" id="PF00089">
    <property type="entry name" value="Trypsin"/>
    <property type="match status" value="1"/>
</dbReference>
<evidence type="ECO:0000256" key="4">
    <source>
        <dbReference type="ARBA" id="ARBA00022825"/>
    </source>
</evidence>